<feature type="region of interest" description="Disordered" evidence="1">
    <location>
        <begin position="1"/>
        <end position="24"/>
    </location>
</feature>
<dbReference type="RefSeq" id="WP_141281394.1">
    <property type="nucleotide sequence ID" value="NZ_BAAAWK010000001.1"/>
</dbReference>
<dbReference type="AlphaFoldDB" id="A0A4Y3NBL8"/>
<feature type="transmembrane region" description="Helical" evidence="2">
    <location>
        <begin position="72"/>
        <end position="93"/>
    </location>
</feature>
<evidence type="ECO:0000313" key="4">
    <source>
        <dbReference type="Proteomes" id="UP000317715"/>
    </source>
</evidence>
<evidence type="ECO:0000256" key="1">
    <source>
        <dbReference type="SAM" id="MobiDB-lite"/>
    </source>
</evidence>
<sequence>MSLQVPRPGDLPASTVSVEHDPSKTRKARTSIGVGLVIFSVVTAAGFVWLYSTYGSELEALTDAERSEQVGYIALNILYFLALAGVGIWNIVARRSTSKLPLIAALVLSGLALTFTAVNMFDYATTSGRIPGLFMLILIVGIVVQAIKLLLAKRA</sequence>
<reference evidence="3 4" key="1">
    <citation type="submission" date="2019-06" db="EMBL/GenBank/DDBJ databases">
        <title>Whole genome shotgun sequence of Paenarthrobacter aurescens NBRC 12136.</title>
        <authorList>
            <person name="Hosoyama A."/>
            <person name="Uohara A."/>
            <person name="Ohji S."/>
            <person name="Ichikawa N."/>
        </authorList>
    </citation>
    <scope>NUCLEOTIDE SEQUENCE [LARGE SCALE GENOMIC DNA]</scope>
    <source>
        <strain evidence="3 4">NBRC 12136</strain>
    </source>
</reference>
<keyword evidence="4" id="KW-1185">Reference proteome</keyword>
<comment type="caution">
    <text evidence="3">The sequence shown here is derived from an EMBL/GenBank/DDBJ whole genome shotgun (WGS) entry which is preliminary data.</text>
</comment>
<keyword evidence="2" id="KW-0472">Membrane</keyword>
<evidence type="ECO:0000256" key="2">
    <source>
        <dbReference type="SAM" id="Phobius"/>
    </source>
</evidence>
<feature type="transmembrane region" description="Helical" evidence="2">
    <location>
        <begin position="100"/>
        <end position="121"/>
    </location>
</feature>
<evidence type="ECO:0008006" key="5">
    <source>
        <dbReference type="Google" id="ProtNLM"/>
    </source>
</evidence>
<keyword evidence="2" id="KW-1133">Transmembrane helix</keyword>
<organism evidence="3 4">
    <name type="scientific">Paenarthrobacter aurescens</name>
    <name type="common">Arthrobacter aurescens</name>
    <dbReference type="NCBI Taxonomy" id="43663"/>
    <lineage>
        <taxon>Bacteria</taxon>
        <taxon>Bacillati</taxon>
        <taxon>Actinomycetota</taxon>
        <taxon>Actinomycetes</taxon>
        <taxon>Micrococcales</taxon>
        <taxon>Micrococcaceae</taxon>
        <taxon>Paenarthrobacter</taxon>
    </lineage>
</organism>
<dbReference type="GeneID" id="97302007"/>
<gene>
    <name evidence="3" type="ORF">AAU01_05300</name>
</gene>
<proteinExistence type="predicted"/>
<name>A0A4Y3NBL8_PAEAU</name>
<dbReference type="EMBL" id="BJMD01000002">
    <property type="protein sequence ID" value="GEB17775.1"/>
    <property type="molecule type" value="Genomic_DNA"/>
</dbReference>
<accession>A0A4Y3NBL8</accession>
<dbReference type="Proteomes" id="UP000317715">
    <property type="component" value="Unassembled WGS sequence"/>
</dbReference>
<evidence type="ECO:0000313" key="3">
    <source>
        <dbReference type="EMBL" id="GEB17775.1"/>
    </source>
</evidence>
<feature type="transmembrane region" description="Helical" evidence="2">
    <location>
        <begin position="133"/>
        <end position="151"/>
    </location>
</feature>
<dbReference type="OrthoDB" id="4954721at2"/>
<keyword evidence="2" id="KW-0812">Transmembrane</keyword>
<feature type="transmembrane region" description="Helical" evidence="2">
    <location>
        <begin position="32"/>
        <end position="52"/>
    </location>
</feature>
<protein>
    <recommendedName>
        <fullName evidence="5">Integral membrane protein</fullName>
    </recommendedName>
</protein>